<evidence type="ECO:0000256" key="1">
    <source>
        <dbReference type="SAM" id="MobiDB-lite"/>
    </source>
</evidence>
<feature type="compositionally biased region" description="Basic and acidic residues" evidence="1">
    <location>
        <begin position="169"/>
        <end position="184"/>
    </location>
</feature>
<feature type="region of interest" description="Disordered" evidence="1">
    <location>
        <begin position="105"/>
        <end position="184"/>
    </location>
</feature>
<protein>
    <submittedName>
        <fullName evidence="2">Uncharacterized protein</fullName>
    </submittedName>
</protein>
<gene>
    <name evidence="2" type="ORF">EYF80_012834</name>
</gene>
<proteinExistence type="predicted"/>
<keyword evidence="3" id="KW-1185">Reference proteome</keyword>
<evidence type="ECO:0000313" key="3">
    <source>
        <dbReference type="Proteomes" id="UP000314294"/>
    </source>
</evidence>
<dbReference type="Proteomes" id="UP000314294">
    <property type="component" value="Unassembled WGS sequence"/>
</dbReference>
<name>A0A4Z2IGF7_9TELE</name>
<dbReference type="AlphaFoldDB" id="A0A4Z2IGF7"/>
<evidence type="ECO:0000313" key="2">
    <source>
        <dbReference type="EMBL" id="TNN76988.1"/>
    </source>
</evidence>
<comment type="caution">
    <text evidence="2">The sequence shown here is derived from an EMBL/GenBank/DDBJ whole genome shotgun (WGS) entry which is preliminary data.</text>
</comment>
<reference evidence="2 3" key="1">
    <citation type="submission" date="2019-03" db="EMBL/GenBank/DDBJ databases">
        <title>First draft genome of Liparis tanakae, snailfish: a comprehensive survey of snailfish specific genes.</title>
        <authorList>
            <person name="Kim W."/>
            <person name="Song I."/>
            <person name="Jeong J.-H."/>
            <person name="Kim D."/>
            <person name="Kim S."/>
            <person name="Ryu S."/>
            <person name="Song J.Y."/>
            <person name="Lee S.K."/>
        </authorList>
    </citation>
    <scope>NUCLEOTIDE SEQUENCE [LARGE SCALE GENOMIC DNA]</scope>
    <source>
        <tissue evidence="2">Muscle</tissue>
    </source>
</reference>
<dbReference type="EMBL" id="SRLO01000088">
    <property type="protein sequence ID" value="TNN76988.1"/>
    <property type="molecule type" value="Genomic_DNA"/>
</dbReference>
<sequence length="184" mass="21293">METAVKWWQAFKKNQKKRFELPLRVYVMQDKRLVEILKTDTESEFLFRVPKADDCQAEASSMSCLYKGYEQSAAHQRADTCTIYSPRTLKLKQCNKRPQTCPSTAIPTHYLGSVPDEDKWKKPSRKSRRSCPLSPQQRAVCQGAINASFHRSPSGPEEEEEERWLSGSEIDREKDRQHESPVLS</sequence>
<accession>A0A4Z2IGF7</accession>
<organism evidence="2 3">
    <name type="scientific">Liparis tanakae</name>
    <name type="common">Tanaka's snailfish</name>
    <dbReference type="NCBI Taxonomy" id="230148"/>
    <lineage>
        <taxon>Eukaryota</taxon>
        <taxon>Metazoa</taxon>
        <taxon>Chordata</taxon>
        <taxon>Craniata</taxon>
        <taxon>Vertebrata</taxon>
        <taxon>Euteleostomi</taxon>
        <taxon>Actinopterygii</taxon>
        <taxon>Neopterygii</taxon>
        <taxon>Teleostei</taxon>
        <taxon>Neoteleostei</taxon>
        <taxon>Acanthomorphata</taxon>
        <taxon>Eupercaria</taxon>
        <taxon>Perciformes</taxon>
        <taxon>Cottioidei</taxon>
        <taxon>Cottales</taxon>
        <taxon>Liparidae</taxon>
        <taxon>Liparis</taxon>
    </lineage>
</organism>